<accession>A0A292PTN8</accession>
<evidence type="ECO:0000313" key="4">
    <source>
        <dbReference type="Proteomes" id="UP001412239"/>
    </source>
</evidence>
<dbReference type="InterPro" id="IPR029058">
    <property type="entry name" value="AB_hydrolase_fold"/>
</dbReference>
<keyword evidence="1" id="KW-0472">Membrane</keyword>
<dbReference type="InterPro" id="IPR000073">
    <property type="entry name" value="AB_hydrolase_1"/>
</dbReference>
<dbReference type="Proteomes" id="UP001412239">
    <property type="component" value="Unassembled WGS sequence"/>
</dbReference>
<keyword evidence="1" id="KW-0812">Transmembrane</keyword>
<feature type="non-terminal residue" evidence="3">
    <location>
        <position position="1"/>
    </location>
</feature>
<sequence>MARDLFKKAYWPLVALGAFYFAVLGLLMVPWIQNNAIYMHRMKVTWRQDLTKPEEFGFAKNQVAPFFLKTPDGEDIFVWHVLPLGLYKEHRESLVKQNTGLITSPLQSENIKLLIADPEARLIIHCMRSAQIAFTYHMLIYTRQNAGTVGASWRPTYLRSLSAGDPSKIHIIALDYRGFGLSSGTPSEQGLITDGITAVNWAVNTLGISPSRIAVVGQSLGTAVAIGTAEKLATHPTSPVELSAVVTIAGFSNMKELILTYNIFGWLPVLSPLRPYPFLQGFFAKFIIDTWESDKRLASLIKSSKKLNFIVLHAYNDFDIPWQHSDRLFVTAANATQSGGELTWLEIMGLREKTEFGEESYQNKWPTARSNGHSIEQWVVRWGGHNQVVASAGTSVIVAKALGL</sequence>
<evidence type="ECO:0000259" key="2">
    <source>
        <dbReference type="Pfam" id="PF12697"/>
    </source>
</evidence>
<keyword evidence="4" id="KW-1185">Reference proteome</keyword>
<feature type="domain" description="AB hydrolase-1" evidence="2">
    <location>
        <begin position="147"/>
        <end position="294"/>
    </location>
</feature>
<dbReference type="SUPFAM" id="SSF53474">
    <property type="entry name" value="alpha/beta-Hydrolases"/>
    <property type="match status" value="1"/>
</dbReference>
<dbReference type="AlphaFoldDB" id="A0A292PTN8"/>
<dbReference type="PANTHER" id="PTHR12277">
    <property type="entry name" value="ALPHA/BETA HYDROLASE DOMAIN-CONTAINING PROTEIN"/>
    <property type="match status" value="1"/>
</dbReference>
<evidence type="ECO:0000256" key="1">
    <source>
        <dbReference type="SAM" id="Phobius"/>
    </source>
</evidence>
<protein>
    <recommendedName>
        <fullName evidence="2">AB hydrolase-1 domain-containing protein</fullName>
    </recommendedName>
</protein>
<reference evidence="3" key="1">
    <citation type="submission" date="2015-10" db="EMBL/GenBank/DDBJ databases">
        <authorList>
            <person name="Regsiter A."/>
            <person name="william w."/>
        </authorList>
    </citation>
    <scope>NUCLEOTIDE SEQUENCE</scope>
    <source>
        <strain evidence="3">Montdore</strain>
    </source>
</reference>
<organism evidence="3 4">
    <name type="scientific">Tuber aestivum</name>
    <name type="common">summer truffle</name>
    <dbReference type="NCBI Taxonomy" id="59557"/>
    <lineage>
        <taxon>Eukaryota</taxon>
        <taxon>Fungi</taxon>
        <taxon>Dikarya</taxon>
        <taxon>Ascomycota</taxon>
        <taxon>Pezizomycotina</taxon>
        <taxon>Pezizomycetes</taxon>
        <taxon>Pezizales</taxon>
        <taxon>Tuberaceae</taxon>
        <taxon>Tuber</taxon>
    </lineage>
</organism>
<dbReference type="PANTHER" id="PTHR12277:SF81">
    <property type="entry name" value="PROTEIN ABHD13"/>
    <property type="match status" value="1"/>
</dbReference>
<evidence type="ECO:0000313" key="3">
    <source>
        <dbReference type="EMBL" id="CUS09827.1"/>
    </source>
</evidence>
<dbReference type="EMBL" id="LN891069">
    <property type="protein sequence ID" value="CUS09827.1"/>
    <property type="molecule type" value="Genomic_DNA"/>
</dbReference>
<proteinExistence type="predicted"/>
<keyword evidence="1" id="KW-1133">Transmembrane helix</keyword>
<feature type="transmembrane region" description="Helical" evidence="1">
    <location>
        <begin position="9"/>
        <end position="32"/>
    </location>
</feature>
<gene>
    <name evidence="3" type="ORF">GSTUAT00006117001</name>
</gene>
<dbReference type="Pfam" id="PF12697">
    <property type="entry name" value="Abhydrolase_6"/>
    <property type="match status" value="1"/>
</dbReference>
<name>A0A292PTN8_9PEZI</name>
<dbReference type="Gene3D" id="3.40.50.1820">
    <property type="entry name" value="alpha/beta hydrolase"/>
    <property type="match status" value="1"/>
</dbReference>